<keyword evidence="3 9" id="KW-0963">Cytoplasm</keyword>
<sequence>MKIECTVEKLLSAVSKAEKITGKNLTLPVLSCLLLEAKGNTLKIIATNLDLGVEIIVPANITEEGTVAVPGNVLNSLISNNFKKGNIKLEEKGDNLVVLTENNSTVINLQANADFPTIPKLNNGEFFLIDAKKLNKGLRSVWYSSSTSNIKPELSSILIYSSAKDITFVATDSFRLAEMKIDTASDKQFEQILIPFKNVAEILKIFDNIEGNIKVYLTKNQIAFEYENIYLTSRIIDGVFPDYQQLIPKEFKTDVTVLKEDLINSLKISNIFSDQFNKLTFKINPSKKIFEIVAKNNSVGETLNKIEGVLNGDEIEISFNQKYIIDCFQSIDSDSLVLNFNGSNKPLVIKGVPDSRFTYLVMPMNS</sequence>
<comment type="function">
    <text evidence="9">Confers DNA tethering and processivity to DNA polymerases and other proteins. Acts as a clamp, forming a ring around DNA (a reaction catalyzed by the clamp-loading complex) which diffuses in an ATP-independent manner freely and bidirectionally along dsDNA. Initially characterized for its ability to contact the catalytic subunit of DNA polymerase III (Pol III), a complex, multichain enzyme responsible for most of the replicative synthesis in bacteria; Pol III exhibits 3'-5' exonuclease proofreading activity. The beta chain is required for initiation of replication as well as for processivity of DNA replication.</text>
</comment>
<evidence type="ECO:0000256" key="8">
    <source>
        <dbReference type="ARBA" id="ARBA00023125"/>
    </source>
</evidence>
<dbReference type="GO" id="GO:0003677">
    <property type="term" value="F:DNA binding"/>
    <property type="evidence" value="ECO:0007669"/>
    <property type="project" value="UniProtKB-UniRule"/>
</dbReference>
<dbReference type="Pfam" id="PF02767">
    <property type="entry name" value="DNA_pol3_beta_2"/>
    <property type="match status" value="1"/>
</dbReference>
<dbReference type="CDD" id="cd00140">
    <property type="entry name" value="beta_clamp"/>
    <property type="match status" value="1"/>
</dbReference>
<dbReference type="PANTHER" id="PTHR30478">
    <property type="entry name" value="DNA POLYMERASE III SUBUNIT BETA"/>
    <property type="match status" value="1"/>
</dbReference>
<dbReference type="PANTHER" id="PTHR30478:SF0">
    <property type="entry name" value="BETA SLIDING CLAMP"/>
    <property type="match status" value="1"/>
</dbReference>
<evidence type="ECO:0000256" key="2">
    <source>
        <dbReference type="ARBA" id="ARBA00010752"/>
    </source>
</evidence>
<evidence type="ECO:0000259" key="12">
    <source>
        <dbReference type="Pfam" id="PF02768"/>
    </source>
</evidence>
<feature type="domain" description="DNA polymerase III beta sliding clamp central" evidence="11">
    <location>
        <begin position="129"/>
        <end position="242"/>
    </location>
</feature>
<keyword evidence="5 9" id="KW-0548">Nucleotidyltransferase</keyword>
<evidence type="ECO:0000256" key="7">
    <source>
        <dbReference type="ARBA" id="ARBA00022932"/>
    </source>
</evidence>
<dbReference type="Gene3D" id="3.70.10.10">
    <property type="match status" value="1"/>
</dbReference>
<evidence type="ECO:0000256" key="9">
    <source>
        <dbReference type="PIRNR" id="PIRNR000804"/>
    </source>
</evidence>
<accession>A0A1F5EHQ9</accession>
<evidence type="ECO:0000259" key="10">
    <source>
        <dbReference type="Pfam" id="PF00712"/>
    </source>
</evidence>
<dbReference type="Pfam" id="PF02768">
    <property type="entry name" value="DNA_pol3_beta_3"/>
    <property type="match status" value="1"/>
</dbReference>
<evidence type="ECO:0000256" key="6">
    <source>
        <dbReference type="ARBA" id="ARBA00022705"/>
    </source>
</evidence>
<evidence type="ECO:0000259" key="11">
    <source>
        <dbReference type="Pfam" id="PF02767"/>
    </source>
</evidence>
<gene>
    <name evidence="13" type="ORF">A2442_00010</name>
</gene>
<dbReference type="GO" id="GO:0009360">
    <property type="term" value="C:DNA polymerase III complex"/>
    <property type="evidence" value="ECO:0007669"/>
    <property type="project" value="InterPro"/>
</dbReference>
<dbReference type="GO" id="GO:0008408">
    <property type="term" value="F:3'-5' exonuclease activity"/>
    <property type="evidence" value="ECO:0007669"/>
    <property type="project" value="InterPro"/>
</dbReference>
<dbReference type="InterPro" id="IPR046938">
    <property type="entry name" value="DNA_clamp_sf"/>
</dbReference>
<feature type="domain" description="DNA polymerase III beta sliding clamp N-terminal" evidence="10">
    <location>
        <begin position="1"/>
        <end position="119"/>
    </location>
</feature>
<evidence type="ECO:0000256" key="4">
    <source>
        <dbReference type="ARBA" id="ARBA00022679"/>
    </source>
</evidence>
<dbReference type="InterPro" id="IPR001001">
    <property type="entry name" value="DNA_polIII_beta"/>
</dbReference>
<evidence type="ECO:0000313" key="13">
    <source>
        <dbReference type="EMBL" id="OGD66938.1"/>
    </source>
</evidence>
<keyword evidence="7 9" id="KW-0239">DNA-directed DNA polymerase</keyword>
<dbReference type="GO" id="GO:0003887">
    <property type="term" value="F:DNA-directed DNA polymerase activity"/>
    <property type="evidence" value="ECO:0007669"/>
    <property type="project" value="UniProtKB-UniRule"/>
</dbReference>
<reference evidence="13 14" key="1">
    <citation type="journal article" date="2016" name="Nat. Commun.">
        <title>Thousands of microbial genomes shed light on interconnected biogeochemical processes in an aquifer system.</title>
        <authorList>
            <person name="Anantharaman K."/>
            <person name="Brown C.T."/>
            <person name="Hug L.A."/>
            <person name="Sharon I."/>
            <person name="Castelle C.J."/>
            <person name="Probst A.J."/>
            <person name="Thomas B.C."/>
            <person name="Singh A."/>
            <person name="Wilkins M.J."/>
            <person name="Karaoz U."/>
            <person name="Brodie E.L."/>
            <person name="Williams K.H."/>
            <person name="Hubbard S.S."/>
            <person name="Banfield J.F."/>
        </authorList>
    </citation>
    <scope>NUCLEOTIDE SEQUENCE [LARGE SCALE GENOMIC DNA]</scope>
</reference>
<organism evidence="13 14">
    <name type="scientific">Candidatus Campbellbacteria bacterium RIFOXYC2_FULL_35_25</name>
    <dbReference type="NCBI Taxonomy" id="1797582"/>
    <lineage>
        <taxon>Bacteria</taxon>
        <taxon>Candidatus Campbelliibacteriota</taxon>
    </lineage>
</organism>
<keyword evidence="4 9" id="KW-0808">Transferase</keyword>
<protein>
    <recommendedName>
        <fullName evidence="9">Beta sliding clamp</fullName>
    </recommendedName>
</protein>
<dbReference type="STRING" id="1797582.A2442_00010"/>
<dbReference type="InterPro" id="IPR022635">
    <property type="entry name" value="DNA_polIII_beta_C"/>
</dbReference>
<feature type="domain" description="DNA polymerase III beta sliding clamp C-terminal" evidence="12">
    <location>
        <begin position="245"/>
        <end position="364"/>
    </location>
</feature>
<dbReference type="SMART" id="SM00480">
    <property type="entry name" value="POL3Bc"/>
    <property type="match status" value="1"/>
</dbReference>
<dbReference type="NCBIfam" id="TIGR00663">
    <property type="entry name" value="dnan"/>
    <property type="match status" value="1"/>
</dbReference>
<comment type="caution">
    <text evidence="13">The sequence shown here is derived from an EMBL/GenBank/DDBJ whole genome shotgun (WGS) entry which is preliminary data.</text>
</comment>
<dbReference type="Gene3D" id="3.10.150.10">
    <property type="entry name" value="DNA Polymerase III, subunit A, domain 2"/>
    <property type="match status" value="1"/>
</dbReference>
<comment type="subunit">
    <text evidence="9">Forms a ring-shaped head-to-tail homodimer around DNA.</text>
</comment>
<dbReference type="AlphaFoldDB" id="A0A1F5EHQ9"/>
<name>A0A1F5EHQ9_9BACT</name>
<keyword evidence="6 9" id="KW-0235">DNA replication</keyword>
<dbReference type="InterPro" id="IPR022637">
    <property type="entry name" value="DNA_polIII_beta_cen"/>
</dbReference>
<proteinExistence type="inferred from homology"/>
<dbReference type="Pfam" id="PF00712">
    <property type="entry name" value="DNA_pol3_beta"/>
    <property type="match status" value="1"/>
</dbReference>
<dbReference type="InterPro" id="IPR022634">
    <property type="entry name" value="DNA_polIII_beta_N"/>
</dbReference>
<keyword evidence="8" id="KW-0238">DNA-binding</keyword>
<dbReference type="PIRSF" id="PIRSF000804">
    <property type="entry name" value="DNA_pol_III_b"/>
    <property type="match status" value="1"/>
</dbReference>
<dbReference type="SUPFAM" id="SSF55979">
    <property type="entry name" value="DNA clamp"/>
    <property type="match status" value="3"/>
</dbReference>
<evidence type="ECO:0000256" key="1">
    <source>
        <dbReference type="ARBA" id="ARBA00004496"/>
    </source>
</evidence>
<evidence type="ECO:0000256" key="5">
    <source>
        <dbReference type="ARBA" id="ARBA00022695"/>
    </source>
</evidence>
<dbReference type="EMBL" id="MFAE01000011">
    <property type="protein sequence ID" value="OGD66938.1"/>
    <property type="molecule type" value="Genomic_DNA"/>
</dbReference>
<comment type="subcellular location">
    <subcellularLocation>
        <location evidence="1 9">Cytoplasm</location>
    </subcellularLocation>
</comment>
<dbReference type="GO" id="GO:0006271">
    <property type="term" value="P:DNA strand elongation involved in DNA replication"/>
    <property type="evidence" value="ECO:0007669"/>
    <property type="project" value="TreeGrafter"/>
</dbReference>
<evidence type="ECO:0000256" key="3">
    <source>
        <dbReference type="ARBA" id="ARBA00022490"/>
    </source>
</evidence>
<comment type="similarity">
    <text evidence="2 9">Belongs to the beta sliding clamp family.</text>
</comment>
<dbReference type="Proteomes" id="UP000179003">
    <property type="component" value="Unassembled WGS sequence"/>
</dbReference>
<dbReference type="GO" id="GO:0005737">
    <property type="term" value="C:cytoplasm"/>
    <property type="evidence" value="ECO:0007669"/>
    <property type="project" value="UniProtKB-SubCell"/>
</dbReference>
<evidence type="ECO:0000313" key="14">
    <source>
        <dbReference type="Proteomes" id="UP000179003"/>
    </source>
</evidence>